<reference evidence="4 5" key="1">
    <citation type="submission" date="2023-12" db="EMBL/GenBank/DDBJ databases">
        <title>Blastococcus brunescens sp. nov., an actonobacterium isolated from sandstone collected in sahara desert.</title>
        <authorList>
            <person name="Gtari M."/>
            <person name="Ghodhbane F."/>
        </authorList>
    </citation>
    <scope>NUCLEOTIDE SEQUENCE [LARGE SCALE GENOMIC DNA]</scope>
    <source>
        <strain evidence="4 5">BMG 8361</strain>
    </source>
</reference>
<dbReference type="EMBL" id="CP141261">
    <property type="protein sequence ID" value="WRL65921.1"/>
    <property type="molecule type" value="Genomic_DNA"/>
</dbReference>
<feature type="domain" description="PPM-type phosphatase" evidence="3">
    <location>
        <begin position="4"/>
        <end position="95"/>
    </location>
</feature>
<evidence type="ECO:0000256" key="1">
    <source>
        <dbReference type="ARBA" id="ARBA00022801"/>
    </source>
</evidence>
<dbReference type="Proteomes" id="UP001324287">
    <property type="component" value="Chromosome"/>
</dbReference>
<dbReference type="InterPro" id="IPR052016">
    <property type="entry name" value="Bact_Sigma-Reg"/>
</dbReference>
<sequence>MRSLTGAPGIPLGVLDDPARPEHHAAMPAEGTLLLFTDGLIERSDRDLDTGLAQLLAALEDGADLPLEQLCDRLLAEMLPADGAADDVALIAVRAYPEDAPRPSEAQTRPLADSHPSR</sequence>
<proteinExistence type="predicted"/>
<evidence type="ECO:0000256" key="2">
    <source>
        <dbReference type="SAM" id="MobiDB-lite"/>
    </source>
</evidence>
<dbReference type="Pfam" id="PF07228">
    <property type="entry name" value="SpoIIE"/>
    <property type="match status" value="1"/>
</dbReference>
<keyword evidence="1" id="KW-0378">Hydrolase</keyword>
<keyword evidence="5" id="KW-1185">Reference proteome</keyword>
<feature type="region of interest" description="Disordered" evidence="2">
    <location>
        <begin position="1"/>
        <end position="22"/>
    </location>
</feature>
<evidence type="ECO:0000313" key="5">
    <source>
        <dbReference type="Proteomes" id="UP001324287"/>
    </source>
</evidence>
<evidence type="ECO:0000259" key="3">
    <source>
        <dbReference type="Pfam" id="PF07228"/>
    </source>
</evidence>
<gene>
    <name evidence="4" type="ORF">U6N30_10420</name>
</gene>
<dbReference type="PANTHER" id="PTHR43156:SF2">
    <property type="entry name" value="STAGE II SPORULATION PROTEIN E"/>
    <property type="match status" value="1"/>
</dbReference>
<feature type="region of interest" description="Disordered" evidence="2">
    <location>
        <begin position="98"/>
        <end position="118"/>
    </location>
</feature>
<dbReference type="Gene3D" id="3.60.40.10">
    <property type="entry name" value="PPM-type phosphatase domain"/>
    <property type="match status" value="1"/>
</dbReference>
<evidence type="ECO:0000313" key="4">
    <source>
        <dbReference type="EMBL" id="WRL65921.1"/>
    </source>
</evidence>
<accession>A0ABZ1B557</accession>
<organism evidence="4 5">
    <name type="scientific">Blastococcus brunescens</name>
    <dbReference type="NCBI Taxonomy" id="1564165"/>
    <lineage>
        <taxon>Bacteria</taxon>
        <taxon>Bacillati</taxon>
        <taxon>Actinomycetota</taxon>
        <taxon>Actinomycetes</taxon>
        <taxon>Geodermatophilales</taxon>
        <taxon>Geodermatophilaceae</taxon>
        <taxon>Blastococcus</taxon>
    </lineage>
</organism>
<name>A0ABZ1B557_9ACTN</name>
<dbReference type="InterPro" id="IPR036457">
    <property type="entry name" value="PPM-type-like_dom_sf"/>
</dbReference>
<dbReference type="PANTHER" id="PTHR43156">
    <property type="entry name" value="STAGE II SPORULATION PROTEIN E-RELATED"/>
    <property type="match status" value="1"/>
</dbReference>
<protein>
    <submittedName>
        <fullName evidence="4">SpoIIE family protein phosphatase</fullName>
    </submittedName>
</protein>
<dbReference type="InterPro" id="IPR001932">
    <property type="entry name" value="PPM-type_phosphatase-like_dom"/>
</dbReference>